<evidence type="ECO:0000313" key="5">
    <source>
        <dbReference type="Proteomes" id="UP001222800"/>
    </source>
</evidence>
<accession>A0ABY8EIS1</accession>
<keyword evidence="5" id="KW-1185">Reference proteome</keyword>
<dbReference type="Pfam" id="PF00440">
    <property type="entry name" value="TetR_N"/>
    <property type="match status" value="1"/>
</dbReference>
<feature type="domain" description="HTH tetR-type" evidence="3">
    <location>
        <begin position="13"/>
        <end position="73"/>
    </location>
</feature>
<dbReference type="SUPFAM" id="SSF46689">
    <property type="entry name" value="Homeodomain-like"/>
    <property type="match status" value="1"/>
</dbReference>
<evidence type="ECO:0000259" key="3">
    <source>
        <dbReference type="PROSITE" id="PS50977"/>
    </source>
</evidence>
<dbReference type="InterPro" id="IPR009057">
    <property type="entry name" value="Homeodomain-like_sf"/>
</dbReference>
<dbReference type="InterPro" id="IPR041483">
    <property type="entry name" value="TetR_C_34"/>
</dbReference>
<reference evidence="4 5" key="1">
    <citation type="submission" date="2023-03" db="EMBL/GenBank/DDBJ databases">
        <title>Complete genome sequence of Tepidibacter sp. SWIR-1, isolated from a deep-sea hydrothermal vent.</title>
        <authorList>
            <person name="Li X."/>
        </authorList>
    </citation>
    <scope>NUCLEOTIDE SEQUENCE [LARGE SCALE GENOMIC DNA]</scope>
    <source>
        <strain evidence="4 5">SWIR-1</strain>
    </source>
</reference>
<protein>
    <submittedName>
        <fullName evidence="4">TetR family transcriptional regulator</fullName>
    </submittedName>
</protein>
<proteinExistence type="predicted"/>
<evidence type="ECO:0000256" key="1">
    <source>
        <dbReference type="ARBA" id="ARBA00023125"/>
    </source>
</evidence>
<dbReference type="RefSeq" id="WP_277734124.1">
    <property type="nucleotide sequence ID" value="NZ_CP120733.1"/>
</dbReference>
<evidence type="ECO:0000313" key="4">
    <source>
        <dbReference type="EMBL" id="WFD11905.1"/>
    </source>
</evidence>
<dbReference type="PROSITE" id="PS50977">
    <property type="entry name" value="HTH_TETR_2"/>
    <property type="match status" value="1"/>
</dbReference>
<dbReference type="Proteomes" id="UP001222800">
    <property type="component" value="Chromosome"/>
</dbReference>
<gene>
    <name evidence="4" type="ORF">P4S50_07460</name>
</gene>
<dbReference type="EMBL" id="CP120733">
    <property type="protein sequence ID" value="WFD11905.1"/>
    <property type="molecule type" value="Genomic_DNA"/>
</dbReference>
<sequence length="211" mass="24928">MEFKRARTNEQIEERRKEILIACAEIFDKGDIDDVHFKAIGEKTSFARSTIYKYYTTKEEILLDLLLIDVMAWIEDVIKFTEKYEVLTKEEFCRQFTKSYVKNKRLLRLMSILYSVLEKNCSLEKLTEFKRNLMGFMDPLYQSIQKFFPTSSDEAIQTFISTTSSYILGLYPSTHISKKQKEAIKQSGFEYQIMDFEDMCYKGFLILSSVL</sequence>
<evidence type="ECO:0000256" key="2">
    <source>
        <dbReference type="PROSITE-ProRule" id="PRU00335"/>
    </source>
</evidence>
<dbReference type="InterPro" id="IPR001647">
    <property type="entry name" value="HTH_TetR"/>
</dbReference>
<keyword evidence="1 2" id="KW-0238">DNA-binding</keyword>
<organism evidence="4 5">
    <name type="scientific">Tepidibacter hydrothermalis</name>
    <dbReference type="NCBI Taxonomy" id="3036126"/>
    <lineage>
        <taxon>Bacteria</taxon>
        <taxon>Bacillati</taxon>
        <taxon>Bacillota</taxon>
        <taxon>Clostridia</taxon>
        <taxon>Peptostreptococcales</taxon>
        <taxon>Peptostreptococcaceae</taxon>
        <taxon>Tepidibacter</taxon>
    </lineage>
</organism>
<feature type="DNA-binding region" description="H-T-H motif" evidence="2">
    <location>
        <begin position="36"/>
        <end position="55"/>
    </location>
</feature>
<name>A0ABY8EIS1_9FIRM</name>
<dbReference type="Pfam" id="PF17929">
    <property type="entry name" value="TetR_C_34"/>
    <property type="match status" value="1"/>
</dbReference>
<dbReference type="Gene3D" id="1.10.357.10">
    <property type="entry name" value="Tetracycline Repressor, domain 2"/>
    <property type="match status" value="1"/>
</dbReference>